<evidence type="ECO:0000313" key="3">
    <source>
        <dbReference type="Proteomes" id="UP000762676"/>
    </source>
</evidence>
<dbReference type="EMBL" id="BMAT01001709">
    <property type="protein sequence ID" value="GFR91126.1"/>
    <property type="molecule type" value="Genomic_DNA"/>
</dbReference>
<keyword evidence="3" id="KW-1185">Reference proteome</keyword>
<feature type="compositionally biased region" description="Low complexity" evidence="1">
    <location>
        <begin position="99"/>
        <end position="110"/>
    </location>
</feature>
<proteinExistence type="predicted"/>
<organism evidence="2 3">
    <name type="scientific">Elysia marginata</name>
    <dbReference type="NCBI Taxonomy" id="1093978"/>
    <lineage>
        <taxon>Eukaryota</taxon>
        <taxon>Metazoa</taxon>
        <taxon>Spiralia</taxon>
        <taxon>Lophotrochozoa</taxon>
        <taxon>Mollusca</taxon>
        <taxon>Gastropoda</taxon>
        <taxon>Heterobranchia</taxon>
        <taxon>Euthyneura</taxon>
        <taxon>Panpulmonata</taxon>
        <taxon>Sacoglossa</taxon>
        <taxon>Placobranchoidea</taxon>
        <taxon>Plakobranchidae</taxon>
        <taxon>Elysia</taxon>
    </lineage>
</organism>
<dbReference type="Proteomes" id="UP000762676">
    <property type="component" value="Unassembled WGS sequence"/>
</dbReference>
<comment type="caution">
    <text evidence="2">The sequence shown here is derived from an EMBL/GenBank/DDBJ whole genome shotgun (WGS) entry which is preliminary data.</text>
</comment>
<evidence type="ECO:0000256" key="1">
    <source>
        <dbReference type="SAM" id="MobiDB-lite"/>
    </source>
</evidence>
<gene>
    <name evidence="2" type="ORF">ElyMa_000836200</name>
</gene>
<protein>
    <submittedName>
        <fullName evidence="2">Uncharacterized protein</fullName>
    </submittedName>
</protein>
<accession>A0AAV4H178</accession>
<sequence>MVGSQSLNNSQVFQKAGFSPSNDLKANKEADITLKLNTLSLTIVSINFEDLSNINGDINICNTEEVDRSKSAMDLLMNSSFKLPRMLKTARKQTKQNWKSSTSKSPCKKPSLVLSNFL</sequence>
<feature type="region of interest" description="Disordered" evidence="1">
    <location>
        <begin position="91"/>
        <end position="110"/>
    </location>
</feature>
<dbReference type="AlphaFoldDB" id="A0AAV4H178"/>
<evidence type="ECO:0000313" key="2">
    <source>
        <dbReference type="EMBL" id="GFR91126.1"/>
    </source>
</evidence>
<reference evidence="2 3" key="1">
    <citation type="journal article" date="2021" name="Elife">
        <title>Chloroplast acquisition without the gene transfer in kleptoplastic sea slugs, Plakobranchus ocellatus.</title>
        <authorList>
            <person name="Maeda T."/>
            <person name="Takahashi S."/>
            <person name="Yoshida T."/>
            <person name="Shimamura S."/>
            <person name="Takaki Y."/>
            <person name="Nagai Y."/>
            <person name="Toyoda A."/>
            <person name="Suzuki Y."/>
            <person name="Arimoto A."/>
            <person name="Ishii H."/>
            <person name="Satoh N."/>
            <person name="Nishiyama T."/>
            <person name="Hasebe M."/>
            <person name="Maruyama T."/>
            <person name="Minagawa J."/>
            <person name="Obokata J."/>
            <person name="Shigenobu S."/>
        </authorList>
    </citation>
    <scope>NUCLEOTIDE SEQUENCE [LARGE SCALE GENOMIC DNA]</scope>
</reference>
<name>A0AAV4H178_9GAST</name>